<evidence type="ECO:0000313" key="4">
    <source>
        <dbReference type="Proteomes" id="UP000245293"/>
    </source>
</evidence>
<dbReference type="InterPro" id="IPR011990">
    <property type="entry name" value="TPR-like_helical_dom_sf"/>
</dbReference>
<dbReference type="Gene3D" id="1.25.40.10">
    <property type="entry name" value="Tetratricopeptide repeat domain"/>
    <property type="match status" value="1"/>
</dbReference>
<dbReference type="InterPro" id="IPR019734">
    <property type="entry name" value="TPR_rpt"/>
</dbReference>
<dbReference type="SUPFAM" id="SSF52540">
    <property type="entry name" value="P-loop containing nucleoside triphosphate hydrolases"/>
    <property type="match status" value="1"/>
</dbReference>
<dbReference type="EMBL" id="QETF01000006">
    <property type="protein sequence ID" value="PWG17161.1"/>
    <property type="molecule type" value="Genomic_DNA"/>
</dbReference>
<keyword evidence="2" id="KW-0802">TPR repeat</keyword>
<dbReference type="SMART" id="SM00028">
    <property type="entry name" value="TPR"/>
    <property type="match status" value="4"/>
</dbReference>
<protein>
    <submittedName>
        <fullName evidence="3">Uncharacterized protein</fullName>
    </submittedName>
</protein>
<feature type="repeat" description="TPR" evidence="2">
    <location>
        <begin position="100"/>
        <end position="133"/>
    </location>
</feature>
<dbReference type="Pfam" id="PF13432">
    <property type="entry name" value="TPR_16"/>
    <property type="match status" value="2"/>
</dbReference>
<keyword evidence="1" id="KW-0808">Transferase</keyword>
<dbReference type="InterPro" id="IPR027417">
    <property type="entry name" value="P-loop_NTPase"/>
</dbReference>
<evidence type="ECO:0000256" key="1">
    <source>
        <dbReference type="ARBA" id="ARBA00022679"/>
    </source>
</evidence>
<accession>A0A2V1P3S2</accession>
<dbReference type="Proteomes" id="UP000245293">
    <property type="component" value="Unassembled WGS sequence"/>
</dbReference>
<dbReference type="RefSeq" id="WP_109388086.1">
    <property type="nucleotide sequence ID" value="NZ_QETF01000006.1"/>
</dbReference>
<organism evidence="3 4">
    <name type="scientific">Salibaculum griseiflavum</name>
    <dbReference type="NCBI Taxonomy" id="1914409"/>
    <lineage>
        <taxon>Bacteria</taxon>
        <taxon>Pseudomonadati</taxon>
        <taxon>Pseudomonadota</taxon>
        <taxon>Alphaproteobacteria</taxon>
        <taxon>Rhodobacterales</taxon>
        <taxon>Roseobacteraceae</taxon>
        <taxon>Salibaculum</taxon>
    </lineage>
</organism>
<dbReference type="PANTHER" id="PTHR12788:SF10">
    <property type="entry name" value="PROTEIN-TYROSINE SULFOTRANSFERASE"/>
    <property type="match status" value="1"/>
</dbReference>
<dbReference type="SUPFAM" id="SSF48452">
    <property type="entry name" value="TPR-like"/>
    <property type="match status" value="1"/>
</dbReference>
<evidence type="ECO:0000313" key="3">
    <source>
        <dbReference type="EMBL" id="PWG17161.1"/>
    </source>
</evidence>
<dbReference type="InterPro" id="IPR026634">
    <property type="entry name" value="TPST-like"/>
</dbReference>
<evidence type="ECO:0000256" key="2">
    <source>
        <dbReference type="PROSITE-ProRule" id="PRU00339"/>
    </source>
</evidence>
<dbReference type="PANTHER" id="PTHR12788">
    <property type="entry name" value="PROTEIN-TYROSINE SULFOTRANSFERASE 2"/>
    <property type="match status" value="1"/>
</dbReference>
<dbReference type="OrthoDB" id="9800698at2"/>
<name>A0A2V1P3S2_9RHOB</name>
<feature type="repeat" description="TPR" evidence="2">
    <location>
        <begin position="66"/>
        <end position="99"/>
    </location>
</feature>
<dbReference type="Gene3D" id="3.40.50.300">
    <property type="entry name" value="P-loop containing nucleotide triphosphate hydrolases"/>
    <property type="match status" value="1"/>
</dbReference>
<reference evidence="4" key="1">
    <citation type="submission" date="2018-05" db="EMBL/GenBank/DDBJ databases">
        <authorList>
            <person name="Du Z."/>
            <person name="Wang X."/>
        </authorList>
    </citation>
    <scope>NUCLEOTIDE SEQUENCE [LARGE SCALE GENOMIC DNA]</scope>
    <source>
        <strain evidence="4">WDS4C29</strain>
    </source>
</reference>
<comment type="caution">
    <text evidence="3">The sequence shown here is derived from an EMBL/GenBank/DDBJ whole genome shotgun (WGS) entry which is preliminary data.</text>
</comment>
<keyword evidence="4" id="KW-1185">Reference proteome</keyword>
<proteinExistence type="predicted"/>
<dbReference type="Pfam" id="PF13469">
    <property type="entry name" value="Sulfotransfer_3"/>
    <property type="match status" value="1"/>
</dbReference>
<gene>
    <name evidence="3" type="ORF">DFK10_07140</name>
</gene>
<dbReference type="GO" id="GO:0008476">
    <property type="term" value="F:protein-tyrosine sulfotransferase activity"/>
    <property type="evidence" value="ECO:0007669"/>
    <property type="project" value="InterPro"/>
</dbReference>
<sequence>MDRISQLLQAGRVAEAVALIKRGLAQRPRDATLLLALAQVHNRGSRDYAQAHTALKKLLKLAPKNAAAHAEMAQVLGNMQDREKAIQHAKRAVALAPKSPDHLYVLGTLYHQTDRLQEARAAIRKSLALRPDHVQTRLLLATVLRSGGDMDAARTLCTEIFEDEPNNLFNFSVYSLTGKLDADDPMMRHFTDVVIPAAEQAGGPAYITALGVLAKLRDDTGDHDAAFTIRTQAKAAEGIRHDNRKYAGFVQAQVQGLTRADYFGGGGSDSETPVLIVGMPRSGSTLLEQVISSHPKVQGVGENPALANLLRGARVPDHDGPALVRFVKGLDSKQAAALARSYLSAVTPGAGKASRIVDKKLHNFELLGLFAKLFPKARILHATRDPMDCCVSCYLQNLSPWHSYTRDLGDLGRYYKQYRRLTHHWQTALPNPIMSVAYEDMVADLEGTARAVIGFLGLDWDDACLNYQQTDNRARTLSVWQVRQPVYKTSVKRWKRYAPHLGPLMDELAPLYPDGLD</sequence>
<dbReference type="PROSITE" id="PS50005">
    <property type="entry name" value="TPR"/>
    <property type="match status" value="2"/>
</dbReference>
<dbReference type="AlphaFoldDB" id="A0A2V1P3S2"/>